<protein>
    <submittedName>
        <fullName evidence="10">Threonine/serine exporter family protein</fullName>
    </submittedName>
</protein>
<evidence type="ECO:0000256" key="3">
    <source>
        <dbReference type="ARBA" id="ARBA00022519"/>
    </source>
</evidence>
<feature type="transmembrane region" description="Helical" evidence="8">
    <location>
        <begin position="6"/>
        <end position="25"/>
    </location>
</feature>
<dbReference type="GO" id="GO:0015744">
    <property type="term" value="P:succinate transport"/>
    <property type="evidence" value="ECO:0007669"/>
    <property type="project" value="TreeGrafter"/>
</dbReference>
<evidence type="ECO:0000256" key="5">
    <source>
        <dbReference type="ARBA" id="ARBA00022989"/>
    </source>
</evidence>
<proteinExistence type="inferred from homology"/>
<keyword evidence="6 8" id="KW-0472">Membrane</keyword>
<comment type="caution">
    <text evidence="10">The sequence shown here is derived from an EMBL/GenBank/DDBJ whole genome shotgun (WGS) entry which is preliminary data.</text>
</comment>
<evidence type="ECO:0000256" key="7">
    <source>
        <dbReference type="ARBA" id="ARBA00034125"/>
    </source>
</evidence>
<dbReference type="Pfam" id="PF12821">
    <property type="entry name" value="ThrE_2"/>
    <property type="match status" value="1"/>
</dbReference>
<dbReference type="GO" id="GO:0005886">
    <property type="term" value="C:plasma membrane"/>
    <property type="evidence" value="ECO:0007669"/>
    <property type="project" value="UniProtKB-SubCell"/>
</dbReference>
<dbReference type="InterPro" id="IPR050539">
    <property type="entry name" value="ThrE_Dicarb/AminoAcid_Exp"/>
</dbReference>
<evidence type="ECO:0000256" key="8">
    <source>
        <dbReference type="SAM" id="Phobius"/>
    </source>
</evidence>
<dbReference type="PANTHER" id="PTHR34390">
    <property type="entry name" value="UPF0442 PROTEIN YJJB-RELATED"/>
    <property type="match status" value="1"/>
</dbReference>
<accession>A0A948WZD3</accession>
<reference evidence="10" key="2">
    <citation type="submission" date="2021-04" db="EMBL/GenBank/DDBJ databases">
        <authorList>
            <person name="Gilroy R."/>
        </authorList>
    </citation>
    <scope>NUCLEOTIDE SEQUENCE</scope>
    <source>
        <strain evidence="10">F6-6636</strain>
    </source>
</reference>
<evidence type="ECO:0000256" key="4">
    <source>
        <dbReference type="ARBA" id="ARBA00022692"/>
    </source>
</evidence>
<name>A0A948WZD3_9LACO</name>
<dbReference type="AlphaFoldDB" id="A0A948WZD3"/>
<feature type="transmembrane region" description="Helical" evidence="8">
    <location>
        <begin position="115"/>
        <end position="138"/>
    </location>
</feature>
<feature type="transmembrane region" description="Helical" evidence="8">
    <location>
        <begin position="58"/>
        <end position="75"/>
    </location>
</feature>
<dbReference type="PANTHER" id="PTHR34390:SF1">
    <property type="entry name" value="SUCCINATE TRANSPORTER SUBUNIT YJJB-RELATED"/>
    <property type="match status" value="1"/>
</dbReference>
<dbReference type="EMBL" id="JAHLFS010000027">
    <property type="protein sequence ID" value="MBU3851444.1"/>
    <property type="molecule type" value="Genomic_DNA"/>
</dbReference>
<reference evidence="10" key="1">
    <citation type="journal article" date="2021" name="PeerJ">
        <title>Extensive microbial diversity within the chicken gut microbiome revealed by metagenomics and culture.</title>
        <authorList>
            <person name="Gilroy R."/>
            <person name="Ravi A."/>
            <person name="Getino M."/>
            <person name="Pursley I."/>
            <person name="Horton D.L."/>
            <person name="Alikhan N.F."/>
            <person name="Baker D."/>
            <person name="Gharbi K."/>
            <person name="Hall N."/>
            <person name="Watson M."/>
            <person name="Adriaenssens E.M."/>
            <person name="Foster-Nyarko E."/>
            <person name="Jarju S."/>
            <person name="Secka A."/>
            <person name="Antonio M."/>
            <person name="Oren A."/>
            <person name="Chaudhuri R.R."/>
            <person name="La Ragione R."/>
            <person name="Hildebrand F."/>
            <person name="Pallen M.J."/>
        </authorList>
    </citation>
    <scope>NUCLEOTIDE SEQUENCE</scope>
    <source>
        <strain evidence="10">F6-6636</strain>
    </source>
</reference>
<evidence type="ECO:0000259" key="9">
    <source>
        <dbReference type="Pfam" id="PF12821"/>
    </source>
</evidence>
<feature type="transmembrane region" description="Helical" evidence="8">
    <location>
        <begin position="32"/>
        <end position="52"/>
    </location>
</feature>
<gene>
    <name evidence="10" type="ORF">H9901_01930</name>
</gene>
<dbReference type="Proteomes" id="UP000777303">
    <property type="component" value="Unassembled WGS sequence"/>
</dbReference>
<keyword evidence="3" id="KW-0997">Cell inner membrane</keyword>
<organism evidence="10 11">
    <name type="scientific">Candidatus Paralactobacillus gallistercoris</name>
    <dbReference type="NCBI Taxonomy" id="2838724"/>
    <lineage>
        <taxon>Bacteria</taxon>
        <taxon>Bacillati</taxon>
        <taxon>Bacillota</taxon>
        <taxon>Bacilli</taxon>
        <taxon>Lactobacillales</taxon>
        <taxon>Lactobacillaceae</taxon>
        <taxon>Lactobacillus</taxon>
    </lineage>
</organism>
<keyword evidence="2" id="KW-1003">Cell membrane</keyword>
<dbReference type="InterPro" id="IPR024528">
    <property type="entry name" value="ThrE_2"/>
</dbReference>
<evidence type="ECO:0000313" key="11">
    <source>
        <dbReference type="Proteomes" id="UP000777303"/>
    </source>
</evidence>
<evidence type="ECO:0000256" key="6">
    <source>
        <dbReference type="ARBA" id="ARBA00023136"/>
    </source>
</evidence>
<feature type="domain" description="Threonine/Serine exporter ThrE" evidence="9">
    <location>
        <begin position="10"/>
        <end position="138"/>
    </location>
</feature>
<comment type="similarity">
    <text evidence="7">Belongs to the ThrE exporter (TC 2.A.79) family.</text>
</comment>
<comment type="subcellular location">
    <subcellularLocation>
        <location evidence="1">Cell membrane</location>
        <topology evidence="1">Multi-pass membrane protein</topology>
    </subcellularLocation>
</comment>
<keyword evidence="4 8" id="KW-0812">Transmembrane</keyword>
<keyword evidence="5 8" id="KW-1133">Transmembrane helix</keyword>
<evidence type="ECO:0000256" key="1">
    <source>
        <dbReference type="ARBA" id="ARBA00004651"/>
    </source>
</evidence>
<sequence>MKFWEHFFIQALFSYGSTIGFAICINVPRRALNVAGLAGMASWLTYVGAVMIHVGRVMGSLLGAFIVGVCGIVFARIKHMPVIVFNIPAMVPLVPGATAYQAIRCLALGQLNKAMKLTVLVGMIAGAMAVGFMIAQVVSELSKWLWQRDLEWRRRHEHEKSKSA</sequence>
<evidence type="ECO:0000313" key="10">
    <source>
        <dbReference type="EMBL" id="MBU3851444.1"/>
    </source>
</evidence>
<evidence type="ECO:0000256" key="2">
    <source>
        <dbReference type="ARBA" id="ARBA00022475"/>
    </source>
</evidence>
<feature type="transmembrane region" description="Helical" evidence="8">
    <location>
        <begin position="82"/>
        <end position="103"/>
    </location>
</feature>